<proteinExistence type="predicted"/>
<protein>
    <submittedName>
        <fullName evidence="2">Methenyltetrahydrofolate cyclohydrolase</fullName>
    </submittedName>
</protein>
<dbReference type="EMBL" id="BLZR01000001">
    <property type="protein sequence ID" value="GFP76749.1"/>
    <property type="molecule type" value="Genomic_DNA"/>
</dbReference>
<dbReference type="InterPro" id="IPR036178">
    <property type="entry name" value="Formintransfe-cycloase-like_sf"/>
</dbReference>
<evidence type="ECO:0000259" key="1">
    <source>
        <dbReference type="Pfam" id="PF04961"/>
    </source>
</evidence>
<evidence type="ECO:0000313" key="2">
    <source>
        <dbReference type="EMBL" id="GFP76749.1"/>
    </source>
</evidence>
<dbReference type="Proteomes" id="UP000580568">
    <property type="component" value="Unassembled WGS sequence"/>
</dbReference>
<keyword evidence="2" id="KW-0378">Hydrolase</keyword>
<sequence length="211" mass="22891">MYFKDKSINDFIDELSSSSPVPGGGGAAAVSASLSTALSSMVFNLTVNKKAFASVSENEKDTVFTAMDNCKKKTEDFLNFIDKDGEAFSSLMSAYKLPKDTEENLAVREEQIQAGLQNAMLVPLSLATELVDVMENIKTAAIYGNTNVISDAGVSAILAYASIESSILNVMVNLKFIESNDTNQIKEDCNDLLKKAAELKKVIMTLVYEKL</sequence>
<gene>
    <name evidence="2" type="ORF">bsdtw1_02853</name>
</gene>
<keyword evidence="3" id="KW-1185">Reference proteome</keyword>
<evidence type="ECO:0000313" key="3">
    <source>
        <dbReference type="Proteomes" id="UP000580568"/>
    </source>
</evidence>
<dbReference type="GO" id="GO:0016787">
    <property type="term" value="F:hydrolase activity"/>
    <property type="evidence" value="ECO:0007669"/>
    <property type="project" value="UniProtKB-KW"/>
</dbReference>
<dbReference type="AlphaFoldDB" id="A0A6V8SHQ2"/>
<organism evidence="2 3">
    <name type="scientific">Clostridium fungisolvens</name>
    <dbReference type="NCBI Taxonomy" id="1604897"/>
    <lineage>
        <taxon>Bacteria</taxon>
        <taxon>Bacillati</taxon>
        <taxon>Bacillota</taxon>
        <taxon>Clostridia</taxon>
        <taxon>Eubacteriales</taxon>
        <taxon>Clostridiaceae</taxon>
        <taxon>Clostridium</taxon>
    </lineage>
</organism>
<dbReference type="Gene3D" id="1.20.120.680">
    <property type="entry name" value="Formiminotetrahydrofolate cyclodeaminase monomer, up-and-down helical bundle"/>
    <property type="match status" value="1"/>
</dbReference>
<comment type="caution">
    <text evidence="2">The sequence shown here is derived from an EMBL/GenBank/DDBJ whole genome shotgun (WGS) entry which is preliminary data.</text>
</comment>
<dbReference type="SUPFAM" id="SSF101262">
    <property type="entry name" value="Methenyltetrahydrofolate cyclohydrolase-like"/>
    <property type="match status" value="1"/>
</dbReference>
<name>A0A6V8SHQ2_9CLOT</name>
<accession>A0A6V8SHQ2</accession>
<dbReference type="InterPro" id="IPR007044">
    <property type="entry name" value="Cyclodeamin/CycHdrlase"/>
</dbReference>
<dbReference type="Pfam" id="PF04961">
    <property type="entry name" value="FTCD_C"/>
    <property type="match status" value="1"/>
</dbReference>
<feature type="domain" description="Cyclodeaminase/cyclohydrolase" evidence="1">
    <location>
        <begin position="7"/>
        <end position="183"/>
    </location>
</feature>
<dbReference type="RefSeq" id="WP_183278159.1">
    <property type="nucleotide sequence ID" value="NZ_BLZR01000001.1"/>
</dbReference>
<reference evidence="2 3" key="1">
    <citation type="submission" date="2020-07" db="EMBL/GenBank/DDBJ databases">
        <title>A new beta-1,3-glucan-decomposing anaerobic bacterium isolated from anoxic soil subjected to biological soil disinfestation.</title>
        <authorList>
            <person name="Ueki A."/>
            <person name="Tonouchi A."/>
        </authorList>
    </citation>
    <scope>NUCLEOTIDE SEQUENCE [LARGE SCALE GENOMIC DNA]</scope>
    <source>
        <strain evidence="2 3">TW1</strain>
    </source>
</reference>